<evidence type="ECO:0000313" key="3">
    <source>
        <dbReference type="Proteomes" id="UP000006666"/>
    </source>
</evidence>
<dbReference type="STRING" id="478801.Ksed_23080"/>
<keyword evidence="1" id="KW-1133">Transmembrane helix</keyword>
<dbReference type="KEGG" id="kse:Ksed_23080"/>
<protein>
    <submittedName>
        <fullName evidence="2">Uncharacterized protein</fullName>
    </submittedName>
</protein>
<keyword evidence="3" id="KW-1185">Reference proteome</keyword>
<gene>
    <name evidence="2" type="ordered locus">Ksed_23080</name>
</gene>
<dbReference type="AlphaFoldDB" id="C7NM34"/>
<proteinExistence type="predicted"/>
<evidence type="ECO:0000256" key="1">
    <source>
        <dbReference type="SAM" id="Phobius"/>
    </source>
</evidence>
<dbReference type="EMBL" id="CP001686">
    <property type="protein sequence ID" value="ACV07283.1"/>
    <property type="molecule type" value="Genomic_DNA"/>
</dbReference>
<accession>C7NM34</accession>
<dbReference type="Proteomes" id="UP000006666">
    <property type="component" value="Chromosome"/>
</dbReference>
<evidence type="ECO:0000313" key="2">
    <source>
        <dbReference type="EMBL" id="ACV07283.1"/>
    </source>
</evidence>
<keyword evidence="1" id="KW-0472">Membrane</keyword>
<name>C7NM34_KYTSD</name>
<reference evidence="2 3" key="1">
    <citation type="journal article" date="2009" name="Stand. Genomic Sci.">
        <title>Complete genome sequence of Kytococcus sedentarius type strain (541).</title>
        <authorList>
            <person name="Sims D."/>
            <person name="Brettin T."/>
            <person name="Detter J.C."/>
            <person name="Han C."/>
            <person name="Lapidus A."/>
            <person name="Copeland A."/>
            <person name="Glavina Del Rio T."/>
            <person name="Nolan M."/>
            <person name="Chen F."/>
            <person name="Lucas S."/>
            <person name="Tice H."/>
            <person name="Cheng J.F."/>
            <person name="Bruce D."/>
            <person name="Goodwin L."/>
            <person name="Pitluck S."/>
            <person name="Ovchinnikova G."/>
            <person name="Pati A."/>
            <person name="Ivanova N."/>
            <person name="Mavrommatis K."/>
            <person name="Chen A."/>
            <person name="Palaniappan K."/>
            <person name="D'haeseleer P."/>
            <person name="Chain P."/>
            <person name="Bristow J."/>
            <person name="Eisen J.A."/>
            <person name="Markowitz V."/>
            <person name="Hugenholtz P."/>
            <person name="Schneider S."/>
            <person name="Goker M."/>
            <person name="Pukall R."/>
            <person name="Kyrpides N.C."/>
            <person name="Klenk H.P."/>
        </authorList>
    </citation>
    <scope>NUCLEOTIDE SEQUENCE [LARGE SCALE GENOMIC DNA]</scope>
    <source>
        <strain evidence="3">ATCC 14392 / DSM 20547 / JCM 11482 / CCUG 33030 / NBRC 15357 / NCTC 11040 / CCM 314 / 541</strain>
    </source>
</reference>
<feature type="transmembrane region" description="Helical" evidence="1">
    <location>
        <begin position="12"/>
        <end position="31"/>
    </location>
</feature>
<keyword evidence="1" id="KW-0812">Transmembrane</keyword>
<dbReference type="HOGENOM" id="CLU_3311488_0_0_11"/>
<sequence length="39" mass="4433">MATDEEVATWTGSVPVLLLMLTTYDVIGPLMTRRHRDSR</sequence>
<organism evidence="2 3">
    <name type="scientific">Kytococcus sedentarius (strain ATCC 14392 / DSM 20547 / JCM 11482 / CCUG 33030 / NBRC 15357 / NCTC 11040 / CCM 314 / 541)</name>
    <name type="common">Micrococcus sedentarius</name>
    <dbReference type="NCBI Taxonomy" id="478801"/>
    <lineage>
        <taxon>Bacteria</taxon>
        <taxon>Bacillati</taxon>
        <taxon>Actinomycetota</taxon>
        <taxon>Actinomycetes</taxon>
        <taxon>Micrococcales</taxon>
        <taxon>Kytococcaceae</taxon>
        <taxon>Kytococcus</taxon>
    </lineage>
</organism>